<protein>
    <submittedName>
        <fullName evidence="1">TerB family tellurite resistance protein</fullName>
    </submittedName>
</protein>
<dbReference type="SUPFAM" id="SSF158682">
    <property type="entry name" value="TerB-like"/>
    <property type="match status" value="1"/>
</dbReference>
<accession>A0ABS2CEY8</accession>
<proteinExistence type="predicted"/>
<evidence type="ECO:0000313" key="1">
    <source>
        <dbReference type="EMBL" id="MBM5572715.1"/>
    </source>
</evidence>
<reference evidence="1 2" key="1">
    <citation type="submission" date="2019-11" db="EMBL/GenBank/DDBJ databases">
        <title>Novel Deefgea species.</title>
        <authorList>
            <person name="Han J.-H."/>
        </authorList>
    </citation>
    <scope>NUCLEOTIDE SEQUENCE [LARGE SCALE GENOMIC DNA]</scope>
    <source>
        <strain evidence="1 2">LMG 24817</strain>
    </source>
</reference>
<comment type="caution">
    <text evidence="1">The sequence shown here is derived from an EMBL/GenBank/DDBJ whole genome shotgun (WGS) entry which is preliminary data.</text>
</comment>
<keyword evidence="2" id="KW-1185">Reference proteome</keyword>
<sequence>MRRYALNSHEAVCRLLALSLVSDGGLDQSEFQALHDSKVLTQLGISEKTLHQVMQGLCDDLLLYGNGLGQLELDEILIDQLLAEIDEPRLQVSVLRAMLSVVDADGWLADGEAVLIARAMACWQYDWYAVQPVVSKPRAQRSATRSG</sequence>
<dbReference type="Gene3D" id="1.10.3680.10">
    <property type="entry name" value="TerB-like"/>
    <property type="match status" value="1"/>
</dbReference>
<name>A0ABS2CEY8_9NEIS</name>
<dbReference type="RefSeq" id="WP_203572046.1">
    <property type="nucleotide sequence ID" value="NZ_WOFE01000010.1"/>
</dbReference>
<gene>
    <name evidence="1" type="ORF">GM173_14165</name>
</gene>
<dbReference type="Proteomes" id="UP001195660">
    <property type="component" value="Unassembled WGS sequence"/>
</dbReference>
<dbReference type="EMBL" id="WOFE01000010">
    <property type="protein sequence ID" value="MBM5572715.1"/>
    <property type="molecule type" value="Genomic_DNA"/>
</dbReference>
<dbReference type="InterPro" id="IPR029024">
    <property type="entry name" value="TerB-like"/>
</dbReference>
<organism evidence="1 2">
    <name type="scientific">Deefgea chitinilytica</name>
    <dbReference type="NCBI Taxonomy" id="570276"/>
    <lineage>
        <taxon>Bacteria</taxon>
        <taxon>Pseudomonadati</taxon>
        <taxon>Pseudomonadota</taxon>
        <taxon>Betaproteobacteria</taxon>
        <taxon>Neisseriales</taxon>
        <taxon>Chitinibacteraceae</taxon>
        <taxon>Deefgea</taxon>
    </lineage>
</organism>
<evidence type="ECO:0000313" key="2">
    <source>
        <dbReference type="Proteomes" id="UP001195660"/>
    </source>
</evidence>